<proteinExistence type="inferred from homology"/>
<comment type="subunit">
    <text evidence="3 7">Occurs in many kinds of cells as a complex with monomeric actin in a 1:1 ratio.</text>
</comment>
<dbReference type="PRINTS" id="PR01640">
    <property type="entry name" value="PROFILINPLNT"/>
</dbReference>
<dbReference type="AlphaFoldDB" id="A0A6P4XIJ0"/>
<dbReference type="CDD" id="cd00148">
    <property type="entry name" value="PROF"/>
    <property type="match status" value="1"/>
</dbReference>
<dbReference type="InterPro" id="IPR027310">
    <property type="entry name" value="Profilin_CS"/>
</dbReference>
<dbReference type="SUPFAM" id="SSF55770">
    <property type="entry name" value="Profilin (actin-binding protein)"/>
    <property type="match status" value="1"/>
</dbReference>
<dbReference type="OrthoDB" id="421374at2759"/>
<dbReference type="SMART" id="SM00392">
    <property type="entry name" value="PROF"/>
    <property type="match status" value="1"/>
</dbReference>
<comment type="similarity">
    <text evidence="2 8">Belongs to the profilin family.</text>
</comment>
<dbReference type="Gene3D" id="3.30.450.30">
    <property type="entry name" value="Dynein light chain 2a, cytoplasmic"/>
    <property type="match status" value="1"/>
</dbReference>
<protein>
    <recommendedName>
        <fullName evidence="8">Profilin</fullName>
    </recommendedName>
</protein>
<dbReference type="GO" id="GO:0003785">
    <property type="term" value="F:actin monomer binding"/>
    <property type="evidence" value="ECO:0007669"/>
    <property type="project" value="TreeGrafter"/>
</dbReference>
<dbReference type="InterPro" id="IPR048278">
    <property type="entry name" value="PFN"/>
</dbReference>
<accession>A0A6P4XIJ0</accession>
<evidence type="ECO:0000256" key="2">
    <source>
        <dbReference type="ARBA" id="ARBA00010058"/>
    </source>
</evidence>
<dbReference type="FunFam" id="3.30.450.30:FF:000015">
    <property type="entry name" value="Profilin"/>
    <property type="match status" value="1"/>
</dbReference>
<dbReference type="PANTHER" id="PTHR11604:SF0">
    <property type="entry name" value="PROFILIN"/>
    <property type="match status" value="1"/>
</dbReference>
<dbReference type="PROSITE" id="PS00414">
    <property type="entry name" value="PROFILIN"/>
    <property type="match status" value="1"/>
</dbReference>
<dbReference type="Pfam" id="PF00235">
    <property type="entry name" value="Profilin"/>
    <property type="match status" value="1"/>
</dbReference>
<dbReference type="KEGG" id="bbel:109463910"/>
<keyword evidence="9" id="KW-1185">Reference proteome</keyword>
<evidence type="ECO:0000256" key="3">
    <source>
        <dbReference type="ARBA" id="ARBA00011583"/>
    </source>
</evidence>
<sequence>MSWQSYIDQSLLGTGQVAKAAIHGLDGSPWATSNGFKVTPEQVQKIVNAFNSGTLAEFYTSGMYIGTETTESGTEQEIKYKFIKQNGKAFYVKEGDTGACVFKTNTCLIIAVYEDGMQAGNCNDVVEKLGDYLLECNF</sequence>
<evidence type="ECO:0000256" key="7">
    <source>
        <dbReference type="RuleBase" id="RU003908"/>
    </source>
</evidence>
<gene>
    <name evidence="10" type="primary">LOC109463910</name>
</gene>
<comment type="subcellular location">
    <subcellularLocation>
        <location evidence="1">Cytoplasm</location>
        <location evidence="1">Cytoskeleton</location>
    </subcellularLocation>
</comment>
<dbReference type="PRINTS" id="PR00392">
    <property type="entry name" value="PROFILIN"/>
</dbReference>
<evidence type="ECO:0000256" key="5">
    <source>
        <dbReference type="ARBA" id="ARBA00023203"/>
    </source>
</evidence>
<evidence type="ECO:0000256" key="1">
    <source>
        <dbReference type="ARBA" id="ARBA00004245"/>
    </source>
</evidence>
<evidence type="ECO:0000313" key="9">
    <source>
        <dbReference type="Proteomes" id="UP000515135"/>
    </source>
</evidence>
<evidence type="ECO:0000256" key="4">
    <source>
        <dbReference type="ARBA" id="ARBA00022490"/>
    </source>
</evidence>
<reference evidence="10" key="1">
    <citation type="submission" date="2025-08" db="UniProtKB">
        <authorList>
            <consortium name="RefSeq"/>
        </authorList>
    </citation>
    <scope>IDENTIFICATION</scope>
    <source>
        <tissue evidence="10">Gonad</tissue>
    </source>
</reference>
<evidence type="ECO:0000256" key="8">
    <source>
        <dbReference type="RuleBase" id="RU003909"/>
    </source>
</evidence>
<dbReference type="InterPro" id="IPR036140">
    <property type="entry name" value="PFN_sf"/>
</dbReference>
<name>A0A6P4XIJ0_BRABE</name>
<keyword evidence="5 8" id="KW-0009">Actin-binding</keyword>
<evidence type="ECO:0000256" key="6">
    <source>
        <dbReference type="ARBA" id="ARBA00023212"/>
    </source>
</evidence>
<dbReference type="Proteomes" id="UP000515135">
    <property type="component" value="Unplaced"/>
</dbReference>
<dbReference type="InterPro" id="IPR005455">
    <property type="entry name" value="PFN_euk"/>
</dbReference>
<evidence type="ECO:0000313" key="10">
    <source>
        <dbReference type="RefSeq" id="XP_019616360.1"/>
    </source>
</evidence>
<dbReference type="RefSeq" id="XP_019616360.1">
    <property type="nucleotide sequence ID" value="XM_019760801.1"/>
</dbReference>
<keyword evidence="4" id="KW-0963">Cytoplasm</keyword>
<comment type="function">
    <text evidence="7">Binds to actin and affects the structure of the cytoskeleton. At high concentrations, profilin prevents the polymerization of actin, whereas it enhances it at low concentrations.</text>
</comment>
<dbReference type="PANTHER" id="PTHR11604">
    <property type="entry name" value="PROFILIN"/>
    <property type="match status" value="1"/>
</dbReference>
<dbReference type="GeneID" id="109463910"/>
<organism evidence="9 10">
    <name type="scientific">Branchiostoma belcheri</name>
    <name type="common">Amphioxus</name>
    <dbReference type="NCBI Taxonomy" id="7741"/>
    <lineage>
        <taxon>Eukaryota</taxon>
        <taxon>Metazoa</taxon>
        <taxon>Chordata</taxon>
        <taxon>Cephalochordata</taxon>
        <taxon>Leptocardii</taxon>
        <taxon>Amphioxiformes</taxon>
        <taxon>Branchiostomatidae</taxon>
        <taxon>Branchiostoma</taxon>
    </lineage>
</organism>
<keyword evidence="6 7" id="KW-0206">Cytoskeleton</keyword>
<dbReference type="GO" id="GO:0005856">
    <property type="term" value="C:cytoskeleton"/>
    <property type="evidence" value="ECO:0007669"/>
    <property type="project" value="UniProtKB-SubCell"/>
</dbReference>
<dbReference type="GO" id="GO:0005938">
    <property type="term" value="C:cell cortex"/>
    <property type="evidence" value="ECO:0007669"/>
    <property type="project" value="TreeGrafter"/>
</dbReference>